<protein>
    <submittedName>
        <fullName evidence="4">Ferredoxin-like protein</fullName>
    </submittedName>
</protein>
<dbReference type="SUPFAM" id="SSF52833">
    <property type="entry name" value="Thioredoxin-like"/>
    <property type="match status" value="1"/>
</dbReference>
<organism evidence="4 5">
    <name type="scientific">Thermacetogenium phaeum</name>
    <dbReference type="NCBI Taxonomy" id="85874"/>
    <lineage>
        <taxon>Bacteria</taxon>
        <taxon>Bacillati</taxon>
        <taxon>Bacillota</taxon>
        <taxon>Clostridia</taxon>
        <taxon>Thermoanaerobacterales</taxon>
        <taxon>Thermoanaerobacteraceae</taxon>
        <taxon>Thermacetogenium</taxon>
    </lineage>
</organism>
<evidence type="ECO:0000256" key="3">
    <source>
        <dbReference type="ARBA" id="ARBA00023014"/>
    </source>
</evidence>
<dbReference type="EMBL" id="LGFO01000015">
    <property type="protein sequence ID" value="KUK37055.1"/>
    <property type="molecule type" value="Genomic_DNA"/>
</dbReference>
<dbReference type="PANTHER" id="PTHR43578:SF3">
    <property type="entry name" value="NADH-QUINONE OXIDOREDUCTASE SUBUNIT F"/>
    <property type="match status" value="1"/>
</dbReference>
<dbReference type="Gene3D" id="3.40.30.10">
    <property type="entry name" value="Glutaredoxin"/>
    <property type="match status" value="1"/>
</dbReference>
<accession>A0A101FHB7</accession>
<dbReference type="InterPro" id="IPR036249">
    <property type="entry name" value="Thioredoxin-like_sf"/>
</dbReference>
<dbReference type="GO" id="GO:0046872">
    <property type="term" value="F:metal ion binding"/>
    <property type="evidence" value="ECO:0007669"/>
    <property type="project" value="UniProtKB-KW"/>
</dbReference>
<comment type="caution">
    <text evidence="4">The sequence shown here is derived from an EMBL/GenBank/DDBJ whole genome shotgun (WGS) entry which is preliminary data.</text>
</comment>
<sequence>MPVETRCGTMKLKSREELIKYREEAKKQMLERSMEKTSIFVGMGTCGIAAGAREVMAAILEEVNKRNLQVNVIQTGCIGMCEQEPLVDVQRPGEDRITYRKVKPSDVPRIIVGHVMHGKIVEDLAIARFEEI</sequence>
<gene>
    <name evidence="4" type="ORF">XD66_0244</name>
</gene>
<keyword evidence="2" id="KW-0408">Iron</keyword>
<reference evidence="5" key="1">
    <citation type="journal article" date="2015" name="MBio">
        <title>Genome-Resolved Metagenomic Analysis Reveals Roles for Candidate Phyla and Other Microbial Community Members in Biogeochemical Transformations in Oil Reservoirs.</title>
        <authorList>
            <person name="Hu P."/>
            <person name="Tom L."/>
            <person name="Singh A."/>
            <person name="Thomas B.C."/>
            <person name="Baker B.J."/>
            <person name="Piceno Y.M."/>
            <person name="Andersen G.L."/>
            <person name="Banfield J.F."/>
        </authorList>
    </citation>
    <scope>NUCLEOTIDE SEQUENCE [LARGE SCALE GENOMIC DNA]</scope>
</reference>
<name>A0A101FHB7_9THEO</name>
<dbReference type="PANTHER" id="PTHR43578">
    <property type="entry name" value="NADH-QUINONE OXIDOREDUCTASE SUBUNIT F"/>
    <property type="match status" value="1"/>
</dbReference>
<dbReference type="Proteomes" id="UP000053326">
    <property type="component" value="Unassembled WGS sequence"/>
</dbReference>
<evidence type="ECO:0000256" key="1">
    <source>
        <dbReference type="ARBA" id="ARBA00022723"/>
    </source>
</evidence>
<evidence type="ECO:0000256" key="2">
    <source>
        <dbReference type="ARBA" id="ARBA00023004"/>
    </source>
</evidence>
<evidence type="ECO:0000313" key="5">
    <source>
        <dbReference type="Proteomes" id="UP000053326"/>
    </source>
</evidence>
<dbReference type="CDD" id="cd02980">
    <property type="entry name" value="TRX_Fd_family"/>
    <property type="match status" value="1"/>
</dbReference>
<proteinExistence type="predicted"/>
<dbReference type="GO" id="GO:0051536">
    <property type="term" value="F:iron-sulfur cluster binding"/>
    <property type="evidence" value="ECO:0007669"/>
    <property type="project" value="UniProtKB-KW"/>
</dbReference>
<keyword evidence="3" id="KW-0411">Iron-sulfur</keyword>
<dbReference type="PATRIC" id="fig|85874.4.peg.1366"/>
<dbReference type="AlphaFoldDB" id="A0A101FHB7"/>
<keyword evidence="1" id="KW-0479">Metal-binding</keyword>
<evidence type="ECO:0000313" key="4">
    <source>
        <dbReference type="EMBL" id="KUK37055.1"/>
    </source>
</evidence>